<organism evidence="2 3">
    <name type="scientific">Vigna radiata var. radiata</name>
    <name type="common">Mung bean</name>
    <name type="synonym">Phaseolus aureus</name>
    <dbReference type="NCBI Taxonomy" id="3916"/>
    <lineage>
        <taxon>Eukaryota</taxon>
        <taxon>Viridiplantae</taxon>
        <taxon>Streptophyta</taxon>
        <taxon>Embryophyta</taxon>
        <taxon>Tracheophyta</taxon>
        <taxon>Spermatophyta</taxon>
        <taxon>Magnoliopsida</taxon>
        <taxon>eudicotyledons</taxon>
        <taxon>Gunneridae</taxon>
        <taxon>Pentapetalae</taxon>
        <taxon>rosids</taxon>
        <taxon>fabids</taxon>
        <taxon>Fabales</taxon>
        <taxon>Fabaceae</taxon>
        <taxon>Papilionoideae</taxon>
        <taxon>50 kb inversion clade</taxon>
        <taxon>NPAAA clade</taxon>
        <taxon>indigoferoid/millettioid clade</taxon>
        <taxon>Phaseoleae</taxon>
        <taxon>Vigna</taxon>
    </lineage>
</organism>
<keyword evidence="1" id="KW-1133">Transmembrane helix</keyword>
<dbReference type="RefSeq" id="XP_022634935.1">
    <property type="nucleotide sequence ID" value="XM_022779214.1"/>
</dbReference>
<protein>
    <submittedName>
        <fullName evidence="3">Uncharacterized protein LOC106757388 isoform X2</fullName>
    </submittedName>
</protein>
<evidence type="ECO:0000256" key="1">
    <source>
        <dbReference type="SAM" id="Phobius"/>
    </source>
</evidence>
<keyword evidence="1" id="KW-0472">Membrane</keyword>
<dbReference type="GeneID" id="106757388"/>
<gene>
    <name evidence="3" type="primary">LOC106757388</name>
</gene>
<name>A0A3Q0ET87_VIGRR</name>
<evidence type="ECO:0000313" key="3">
    <source>
        <dbReference type="RefSeq" id="XP_022634935.1"/>
    </source>
</evidence>
<accession>A0A3Q0ET87</accession>
<evidence type="ECO:0000313" key="2">
    <source>
        <dbReference type="Proteomes" id="UP000087766"/>
    </source>
</evidence>
<dbReference type="AlphaFoldDB" id="A0A3Q0ET87"/>
<dbReference type="Proteomes" id="UP000087766">
    <property type="component" value="Chromosome 3"/>
</dbReference>
<keyword evidence="1" id="KW-0812">Transmembrane</keyword>
<reference evidence="2" key="1">
    <citation type="journal article" date="2014" name="Nat. Commun.">
        <title>Genome sequence of mungbean and insights into evolution within Vigna species.</title>
        <authorList>
            <person name="Kang Y.J."/>
            <person name="Kim S.K."/>
            <person name="Kim M.Y."/>
            <person name="Lestari P."/>
            <person name="Kim K.H."/>
            <person name="Ha B.K."/>
            <person name="Jun T.H."/>
            <person name="Hwang W.J."/>
            <person name="Lee T."/>
            <person name="Lee J."/>
            <person name="Shim S."/>
            <person name="Yoon M.Y."/>
            <person name="Jang Y.E."/>
            <person name="Han K.S."/>
            <person name="Taeprayoon P."/>
            <person name="Yoon N."/>
            <person name="Somta P."/>
            <person name="Tanya P."/>
            <person name="Kim K.S."/>
            <person name="Gwag J.G."/>
            <person name="Moon J.K."/>
            <person name="Lee Y.H."/>
            <person name="Park B.S."/>
            <person name="Bombarely A."/>
            <person name="Doyle J.J."/>
            <person name="Jackson S.A."/>
            <person name="Schafleitner R."/>
            <person name="Srinives P."/>
            <person name="Varshney R.K."/>
            <person name="Lee S.H."/>
        </authorList>
    </citation>
    <scope>NUCLEOTIDE SEQUENCE [LARGE SCALE GENOMIC DNA]</scope>
    <source>
        <strain evidence="2">cv. VC1973A</strain>
    </source>
</reference>
<proteinExistence type="predicted"/>
<keyword evidence="2" id="KW-1185">Reference proteome</keyword>
<reference evidence="3" key="2">
    <citation type="submission" date="2025-08" db="UniProtKB">
        <authorList>
            <consortium name="RefSeq"/>
        </authorList>
    </citation>
    <scope>IDENTIFICATION</scope>
    <source>
        <tissue evidence="3">Leaf</tissue>
    </source>
</reference>
<sequence length="158" mass="17927">MSSGSWYFQKQEEGTAESTLVKVKVKVKNPYTDVDDYIATYEPLIFEEAKSQIIKEKEEEEGWSIIKSLCPDTGTGKTQTILGILSTILHATPTRVHSKTYKLRQGPQLPTEEKSIAEYPSKLIKLILTSIVSLACWLALLPFFVEFKNNLVWLDDVQ</sequence>
<feature type="transmembrane region" description="Helical" evidence="1">
    <location>
        <begin position="123"/>
        <end position="145"/>
    </location>
</feature>